<gene>
    <name evidence="2" type="ORF">H9738_12105</name>
</gene>
<evidence type="ECO:0000256" key="1">
    <source>
        <dbReference type="SAM" id="Phobius"/>
    </source>
</evidence>
<evidence type="ECO:0000313" key="3">
    <source>
        <dbReference type="Proteomes" id="UP000824230"/>
    </source>
</evidence>
<name>A0A9D1VP36_9FIRM</name>
<sequence length="91" mass="9922">MYGDGLFIGMLIFATVLAIVGLVLVFLQKKGKVRSFTTITASGPNYIGVGKTLIVPVLLGVLLLYRYSLLWAVLYGAIFLVAYILIQVLVK</sequence>
<reference evidence="2" key="2">
    <citation type="submission" date="2021-04" db="EMBL/GenBank/DDBJ databases">
        <authorList>
            <person name="Gilroy R."/>
        </authorList>
    </citation>
    <scope>NUCLEOTIDE SEQUENCE</scope>
    <source>
        <strain evidence="2">ChiHjej12B11-1927</strain>
    </source>
</reference>
<reference evidence="2" key="1">
    <citation type="journal article" date="2021" name="PeerJ">
        <title>Extensive microbial diversity within the chicken gut microbiome revealed by metagenomics and culture.</title>
        <authorList>
            <person name="Gilroy R."/>
            <person name="Ravi A."/>
            <person name="Getino M."/>
            <person name="Pursley I."/>
            <person name="Horton D.L."/>
            <person name="Alikhan N.F."/>
            <person name="Baker D."/>
            <person name="Gharbi K."/>
            <person name="Hall N."/>
            <person name="Watson M."/>
            <person name="Adriaenssens E.M."/>
            <person name="Foster-Nyarko E."/>
            <person name="Jarju S."/>
            <person name="Secka A."/>
            <person name="Antonio M."/>
            <person name="Oren A."/>
            <person name="Chaudhuri R.R."/>
            <person name="La Ragione R."/>
            <person name="Hildebrand F."/>
            <person name="Pallen M.J."/>
        </authorList>
    </citation>
    <scope>NUCLEOTIDE SEQUENCE</scope>
    <source>
        <strain evidence="2">ChiHjej12B11-1927</strain>
    </source>
</reference>
<evidence type="ECO:0000313" key="2">
    <source>
        <dbReference type="EMBL" id="HIX38591.1"/>
    </source>
</evidence>
<keyword evidence="1" id="KW-1133">Transmembrane helix</keyword>
<feature type="transmembrane region" description="Helical" evidence="1">
    <location>
        <begin position="6"/>
        <end position="27"/>
    </location>
</feature>
<comment type="caution">
    <text evidence="2">The sequence shown here is derived from an EMBL/GenBank/DDBJ whole genome shotgun (WGS) entry which is preliminary data.</text>
</comment>
<feature type="transmembrane region" description="Helical" evidence="1">
    <location>
        <begin position="71"/>
        <end position="90"/>
    </location>
</feature>
<dbReference type="EMBL" id="DXFG01000267">
    <property type="protein sequence ID" value="HIX38591.1"/>
    <property type="molecule type" value="Genomic_DNA"/>
</dbReference>
<dbReference type="AlphaFoldDB" id="A0A9D1VP36"/>
<organism evidence="2 3">
    <name type="scientific">Candidatus Blautia pullistercoris</name>
    <dbReference type="NCBI Taxonomy" id="2838499"/>
    <lineage>
        <taxon>Bacteria</taxon>
        <taxon>Bacillati</taxon>
        <taxon>Bacillota</taxon>
        <taxon>Clostridia</taxon>
        <taxon>Lachnospirales</taxon>
        <taxon>Lachnospiraceae</taxon>
        <taxon>Blautia</taxon>
    </lineage>
</organism>
<accession>A0A9D1VP36</accession>
<dbReference type="Proteomes" id="UP000824230">
    <property type="component" value="Unassembled WGS sequence"/>
</dbReference>
<proteinExistence type="predicted"/>
<keyword evidence="1" id="KW-0472">Membrane</keyword>
<protein>
    <submittedName>
        <fullName evidence="2">Uncharacterized protein</fullName>
    </submittedName>
</protein>
<keyword evidence="1" id="KW-0812">Transmembrane</keyword>
<feature type="transmembrane region" description="Helical" evidence="1">
    <location>
        <begin position="48"/>
        <end position="65"/>
    </location>
</feature>